<dbReference type="Pfam" id="PF00226">
    <property type="entry name" value="DnaJ"/>
    <property type="match status" value="1"/>
</dbReference>
<dbReference type="AlphaFoldDB" id="A0A9P6FXG9"/>
<dbReference type="InterPro" id="IPR036869">
    <property type="entry name" value="J_dom_sf"/>
</dbReference>
<evidence type="ECO:0000256" key="1">
    <source>
        <dbReference type="ARBA" id="ARBA00004123"/>
    </source>
</evidence>
<evidence type="ECO:0000313" key="10">
    <source>
        <dbReference type="Proteomes" id="UP000780801"/>
    </source>
</evidence>
<organism evidence="9 10">
    <name type="scientific">Lunasporangiospora selenospora</name>
    <dbReference type="NCBI Taxonomy" id="979761"/>
    <lineage>
        <taxon>Eukaryota</taxon>
        <taxon>Fungi</taxon>
        <taxon>Fungi incertae sedis</taxon>
        <taxon>Mucoromycota</taxon>
        <taxon>Mortierellomycotina</taxon>
        <taxon>Mortierellomycetes</taxon>
        <taxon>Mortierellales</taxon>
        <taxon>Mortierellaceae</taxon>
        <taxon>Lunasporangiospora</taxon>
    </lineage>
</organism>
<dbReference type="PROSITE" id="PS50076">
    <property type="entry name" value="DNAJ_2"/>
    <property type="match status" value="1"/>
</dbReference>
<feature type="region of interest" description="Disordered" evidence="7">
    <location>
        <begin position="266"/>
        <end position="309"/>
    </location>
</feature>
<dbReference type="InterPro" id="IPR001623">
    <property type="entry name" value="DnaJ_domain"/>
</dbReference>
<dbReference type="GO" id="GO:0005737">
    <property type="term" value="C:cytoplasm"/>
    <property type="evidence" value="ECO:0007669"/>
    <property type="project" value="UniProtKB-SubCell"/>
</dbReference>
<dbReference type="SMART" id="SM00271">
    <property type="entry name" value="DnaJ"/>
    <property type="match status" value="1"/>
</dbReference>
<evidence type="ECO:0000256" key="4">
    <source>
        <dbReference type="ARBA" id="ARBA00023186"/>
    </source>
</evidence>
<reference evidence="9" key="1">
    <citation type="journal article" date="2020" name="Fungal Divers.">
        <title>Resolving the Mortierellaceae phylogeny through synthesis of multi-gene phylogenetics and phylogenomics.</title>
        <authorList>
            <person name="Vandepol N."/>
            <person name="Liber J."/>
            <person name="Desiro A."/>
            <person name="Na H."/>
            <person name="Kennedy M."/>
            <person name="Barry K."/>
            <person name="Grigoriev I.V."/>
            <person name="Miller A.N."/>
            <person name="O'Donnell K."/>
            <person name="Stajich J.E."/>
            <person name="Bonito G."/>
        </authorList>
    </citation>
    <scope>NUCLEOTIDE SEQUENCE</scope>
    <source>
        <strain evidence="9">KOD1015</strain>
    </source>
</reference>
<gene>
    <name evidence="9" type="primary">DNAJC17</name>
    <name evidence="9" type="ORF">BGW38_010622</name>
</gene>
<evidence type="ECO:0000256" key="3">
    <source>
        <dbReference type="ARBA" id="ARBA00022490"/>
    </source>
</evidence>
<proteinExistence type="predicted"/>
<dbReference type="PANTHER" id="PTHR44313:SF1">
    <property type="entry name" value="DNAJ HOMOLOG SUBFAMILY C MEMBER 17"/>
    <property type="match status" value="1"/>
</dbReference>
<keyword evidence="3" id="KW-0963">Cytoplasm</keyword>
<comment type="caution">
    <text evidence="9">The sequence shown here is derived from an EMBL/GenBank/DDBJ whole genome shotgun (WGS) entry which is preliminary data.</text>
</comment>
<dbReference type="InterPro" id="IPR052094">
    <property type="entry name" value="Pre-mRNA-splicing_ERAD"/>
</dbReference>
<keyword evidence="4" id="KW-0143">Chaperone</keyword>
<dbReference type="GO" id="GO:0005681">
    <property type="term" value="C:spliceosomal complex"/>
    <property type="evidence" value="ECO:0007669"/>
    <property type="project" value="TreeGrafter"/>
</dbReference>
<evidence type="ECO:0000256" key="2">
    <source>
        <dbReference type="ARBA" id="ARBA00004496"/>
    </source>
</evidence>
<dbReference type="SUPFAM" id="SSF46565">
    <property type="entry name" value="Chaperone J-domain"/>
    <property type="match status" value="1"/>
</dbReference>
<feature type="compositionally biased region" description="Basic and acidic residues" evidence="7">
    <location>
        <begin position="269"/>
        <end position="284"/>
    </location>
</feature>
<keyword evidence="6" id="KW-0175">Coiled coil</keyword>
<dbReference type="PRINTS" id="PR00625">
    <property type="entry name" value="JDOMAIN"/>
</dbReference>
<feature type="region of interest" description="Disordered" evidence="7">
    <location>
        <begin position="181"/>
        <end position="203"/>
    </location>
</feature>
<protein>
    <submittedName>
        <fullName evidence="9">DnaJ (Hsp40), sub C, member 17</fullName>
    </submittedName>
</protein>
<dbReference type="PROSITE" id="PS00636">
    <property type="entry name" value="DNAJ_1"/>
    <property type="match status" value="1"/>
</dbReference>
<evidence type="ECO:0000259" key="8">
    <source>
        <dbReference type="PROSITE" id="PS50076"/>
    </source>
</evidence>
<keyword evidence="5" id="KW-0539">Nucleus</keyword>
<dbReference type="PANTHER" id="PTHR44313">
    <property type="entry name" value="DNAJ HOMOLOG SUBFAMILY C MEMBER 17"/>
    <property type="match status" value="1"/>
</dbReference>
<dbReference type="EMBL" id="JAABOA010000887">
    <property type="protein sequence ID" value="KAF9582886.1"/>
    <property type="molecule type" value="Genomic_DNA"/>
</dbReference>
<evidence type="ECO:0000313" key="9">
    <source>
        <dbReference type="EMBL" id="KAF9582886.1"/>
    </source>
</evidence>
<dbReference type="Proteomes" id="UP000780801">
    <property type="component" value="Unassembled WGS sequence"/>
</dbReference>
<feature type="domain" description="J" evidence="8">
    <location>
        <begin position="7"/>
        <end position="71"/>
    </location>
</feature>
<keyword evidence="10" id="KW-1185">Reference proteome</keyword>
<dbReference type="CDD" id="cd06257">
    <property type="entry name" value="DnaJ"/>
    <property type="match status" value="1"/>
</dbReference>
<evidence type="ECO:0000256" key="6">
    <source>
        <dbReference type="SAM" id="Coils"/>
    </source>
</evidence>
<evidence type="ECO:0000256" key="7">
    <source>
        <dbReference type="SAM" id="MobiDB-lite"/>
    </source>
</evidence>
<sequence>MADEQQDWYAILSIERTATSKEITKAYRVKALKYHPDKNPDPSAAKIFHDLSKAYEILLDPAARAAFDNLLRVKVQAQERTDRYDSARRKMKEDLENREAAFKKQVQDEKEAALRMKYELERLKQDSKERKSKAEAELLRQAEEMYAAMRAHEREDKTLESFTLAWAGGSEPEAVSQLRAKNGVEGSSNKATPPPPRTAPAFSVPKPTFNTNPVYKPAFNAPAFGYRQGFAAFSSTIPTFGAPPKFDMSRETPLLDDCEEAMLAKARSRANERKRLAQEMLRQDQEEEERERHKTQRLQSEEQPKDGDE</sequence>
<dbReference type="OrthoDB" id="376357at2759"/>
<name>A0A9P6FXG9_9FUNG</name>
<dbReference type="Gene3D" id="1.10.287.110">
    <property type="entry name" value="DnaJ domain"/>
    <property type="match status" value="1"/>
</dbReference>
<dbReference type="GO" id="GO:0000390">
    <property type="term" value="P:spliceosomal complex disassembly"/>
    <property type="evidence" value="ECO:0007669"/>
    <property type="project" value="TreeGrafter"/>
</dbReference>
<comment type="subcellular location">
    <subcellularLocation>
        <location evidence="2">Cytoplasm</location>
    </subcellularLocation>
    <subcellularLocation>
        <location evidence="1">Nucleus</location>
    </subcellularLocation>
</comment>
<evidence type="ECO:0000256" key="5">
    <source>
        <dbReference type="ARBA" id="ARBA00023242"/>
    </source>
</evidence>
<feature type="coiled-coil region" evidence="6">
    <location>
        <begin position="92"/>
        <end position="155"/>
    </location>
</feature>
<accession>A0A9P6FXG9</accession>
<feature type="compositionally biased region" description="Basic and acidic residues" evidence="7">
    <location>
        <begin position="299"/>
        <end position="309"/>
    </location>
</feature>
<dbReference type="InterPro" id="IPR018253">
    <property type="entry name" value="DnaJ_domain_CS"/>
</dbReference>